<evidence type="ECO:0000256" key="3">
    <source>
        <dbReference type="ARBA" id="ARBA00022989"/>
    </source>
</evidence>
<feature type="domain" description="RDD" evidence="6">
    <location>
        <begin position="49"/>
        <end position="151"/>
    </location>
</feature>
<evidence type="ECO:0000313" key="7">
    <source>
        <dbReference type="EMBL" id="MBE6832325.1"/>
    </source>
</evidence>
<dbReference type="AlphaFoldDB" id="A0A928KPQ8"/>
<dbReference type="Proteomes" id="UP000754750">
    <property type="component" value="Unassembled WGS sequence"/>
</dbReference>
<dbReference type="InterPro" id="IPR010432">
    <property type="entry name" value="RDD"/>
</dbReference>
<gene>
    <name evidence="7" type="ORF">E7512_01865</name>
</gene>
<name>A0A928KPQ8_9FIRM</name>
<dbReference type="Pfam" id="PF06271">
    <property type="entry name" value="RDD"/>
    <property type="match status" value="1"/>
</dbReference>
<evidence type="ECO:0000313" key="8">
    <source>
        <dbReference type="Proteomes" id="UP000754750"/>
    </source>
</evidence>
<comment type="caution">
    <text evidence="7">The sequence shown here is derived from an EMBL/GenBank/DDBJ whole genome shotgun (WGS) entry which is preliminary data.</text>
</comment>
<evidence type="ECO:0000256" key="4">
    <source>
        <dbReference type="ARBA" id="ARBA00023136"/>
    </source>
</evidence>
<feature type="transmembrane region" description="Helical" evidence="5">
    <location>
        <begin position="55"/>
        <end position="75"/>
    </location>
</feature>
<comment type="subcellular location">
    <subcellularLocation>
        <location evidence="1">Membrane</location>
        <topology evidence="1">Multi-pass membrane protein</topology>
    </subcellularLocation>
</comment>
<accession>A0A928KPQ8</accession>
<sequence>MIFSPAPGGGEKTVFRPSQSNRRPLFLKKLAEAVTDKFKTGGTTMRFIRFLAQMVDWLVSLAALVVSFLVVLPVLKQLLHNTVLSALLTLLTAVLLAVAIQIPFWNVNQTAGKAFFGLEIQSSNADRPLTVSIIVQREIFCKLMSCYLICLPMLWGSPGGHEAATETQVVRRRKSSACYKK</sequence>
<reference evidence="7" key="1">
    <citation type="submission" date="2019-04" db="EMBL/GenBank/DDBJ databases">
        <title>Evolution of Biomass-Degrading Anaerobic Consortia Revealed by Metagenomics.</title>
        <authorList>
            <person name="Peng X."/>
        </authorList>
    </citation>
    <scope>NUCLEOTIDE SEQUENCE</scope>
    <source>
        <strain evidence="7">SIG551</strain>
    </source>
</reference>
<evidence type="ECO:0000259" key="6">
    <source>
        <dbReference type="Pfam" id="PF06271"/>
    </source>
</evidence>
<proteinExistence type="predicted"/>
<evidence type="ECO:0000256" key="2">
    <source>
        <dbReference type="ARBA" id="ARBA00022692"/>
    </source>
</evidence>
<organism evidence="7 8">
    <name type="scientific">Faecalispora sporosphaeroides</name>
    <dbReference type="NCBI Taxonomy" id="1549"/>
    <lineage>
        <taxon>Bacteria</taxon>
        <taxon>Bacillati</taxon>
        <taxon>Bacillota</taxon>
        <taxon>Clostridia</taxon>
        <taxon>Eubacteriales</taxon>
        <taxon>Oscillospiraceae</taxon>
        <taxon>Faecalispora</taxon>
    </lineage>
</organism>
<evidence type="ECO:0000256" key="5">
    <source>
        <dbReference type="SAM" id="Phobius"/>
    </source>
</evidence>
<keyword evidence="2 5" id="KW-0812">Transmembrane</keyword>
<keyword evidence="4 5" id="KW-0472">Membrane</keyword>
<protein>
    <submittedName>
        <fullName evidence="7">RDD family protein</fullName>
    </submittedName>
</protein>
<keyword evidence="3 5" id="KW-1133">Transmembrane helix</keyword>
<dbReference type="GO" id="GO:0016020">
    <property type="term" value="C:membrane"/>
    <property type="evidence" value="ECO:0007669"/>
    <property type="project" value="UniProtKB-SubCell"/>
</dbReference>
<evidence type="ECO:0000256" key="1">
    <source>
        <dbReference type="ARBA" id="ARBA00004141"/>
    </source>
</evidence>
<feature type="transmembrane region" description="Helical" evidence="5">
    <location>
        <begin position="87"/>
        <end position="107"/>
    </location>
</feature>
<dbReference type="EMBL" id="SVNY01000001">
    <property type="protein sequence ID" value="MBE6832325.1"/>
    <property type="molecule type" value="Genomic_DNA"/>
</dbReference>